<feature type="transmembrane region" description="Helical" evidence="8">
    <location>
        <begin position="22"/>
        <end position="42"/>
    </location>
</feature>
<keyword evidence="3" id="KW-0813">Transport</keyword>
<keyword evidence="10" id="KW-1185">Reference proteome</keyword>
<keyword evidence="7 8" id="KW-0472">Membrane</keyword>
<evidence type="ECO:0000256" key="3">
    <source>
        <dbReference type="ARBA" id="ARBA00022448"/>
    </source>
</evidence>
<comment type="caution">
    <text evidence="9">The sequence shown here is derived from an EMBL/GenBank/DDBJ whole genome shotgun (WGS) entry which is preliminary data.</text>
</comment>
<feature type="transmembrane region" description="Helical" evidence="8">
    <location>
        <begin position="102"/>
        <end position="120"/>
    </location>
</feature>
<evidence type="ECO:0000256" key="6">
    <source>
        <dbReference type="ARBA" id="ARBA00022989"/>
    </source>
</evidence>
<keyword evidence="4" id="KW-0309">Germination</keyword>
<feature type="transmembrane region" description="Helical" evidence="8">
    <location>
        <begin position="198"/>
        <end position="217"/>
    </location>
</feature>
<accession>A0A3S0IE20</accession>
<dbReference type="OrthoDB" id="2381188at2"/>
<comment type="subcellular location">
    <subcellularLocation>
        <location evidence="1">Membrane</location>
        <topology evidence="1">Multi-pass membrane protein</topology>
    </subcellularLocation>
</comment>
<feature type="transmembrane region" description="Helical" evidence="8">
    <location>
        <begin position="314"/>
        <end position="336"/>
    </location>
</feature>
<feature type="transmembrane region" description="Helical" evidence="8">
    <location>
        <begin position="284"/>
        <end position="302"/>
    </location>
</feature>
<dbReference type="NCBIfam" id="TIGR00912">
    <property type="entry name" value="2A0309"/>
    <property type="match status" value="1"/>
</dbReference>
<dbReference type="Proteomes" id="UP000276128">
    <property type="component" value="Unassembled WGS sequence"/>
</dbReference>
<sequence length="345" mass="38534">MNGLTNHVIVNPMLLDASGRDAWLTVLLSGALFFVWSIPLTWMIRKTKQQKLLLWLSASSHPVIGWLLVIPLCLQLYMIGGMTTIHTATWTVANYLPTSPKLLVVLTLTLLCLLTAYWGLRTIAIAAALLLPIVVCLGYFVSFSNMKQKDFTLLTPVMEHGLPPIIHGMTYACGGFIEAVVLLAMQHKITTTIKLWKILLYAGLSMYVMLGPVIGAITEFGPIEAALQMESPYEQWRLVKLGEYIEHVDFFSIFQWLSGACVRISLAVFLCVELLPIRRKGARLAAVSFICATYIAAGLVPINEYAFYLWMYNYYFPISLGLMLSVFAAWLLVAIFGKNNVEVEA</sequence>
<keyword evidence="5 8" id="KW-0812">Transmembrane</keyword>
<feature type="transmembrane region" description="Helical" evidence="8">
    <location>
        <begin position="127"/>
        <end position="145"/>
    </location>
</feature>
<evidence type="ECO:0000313" key="9">
    <source>
        <dbReference type="EMBL" id="RTE10903.1"/>
    </source>
</evidence>
<name>A0A3S0IE20_9BACL</name>
<evidence type="ECO:0000256" key="2">
    <source>
        <dbReference type="ARBA" id="ARBA00007998"/>
    </source>
</evidence>
<protein>
    <submittedName>
        <fullName evidence="9">Spore gernimation protein</fullName>
    </submittedName>
</protein>
<proteinExistence type="inferred from homology"/>
<keyword evidence="6 8" id="KW-1133">Transmembrane helix</keyword>
<gene>
    <name evidence="9" type="ORF">EJQ19_05455</name>
</gene>
<dbReference type="AlphaFoldDB" id="A0A3S0IE20"/>
<evidence type="ECO:0000256" key="8">
    <source>
        <dbReference type="SAM" id="Phobius"/>
    </source>
</evidence>
<feature type="transmembrane region" description="Helical" evidence="8">
    <location>
        <begin position="253"/>
        <end position="272"/>
    </location>
</feature>
<evidence type="ECO:0000256" key="7">
    <source>
        <dbReference type="ARBA" id="ARBA00023136"/>
    </source>
</evidence>
<evidence type="ECO:0000256" key="5">
    <source>
        <dbReference type="ARBA" id="ARBA00022692"/>
    </source>
</evidence>
<evidence type="ECO:0000313" key="10">
    <source>
        <dbReference type="Proteomes" id="UP000276128"/>
    </source>
</evidence>
<feature type="transmembrane region" description="Helical" evidence="8">
    <location>
        <begin position="63"/>
        <end position="82"/>
    </location>
</feature>
<dbReference type="GO" id="GO:0016020">
    <property type="term" value="C:membrane"/>
    <property type="evidence" value="ECO:0007669"/>
    <property type="project" value="UniProtKB-SubCell"/>
</dbReference>
<reference evidence="9 10" key="1">
    <citation type="submission" date="2018-12" db="EMBL/GenBank/DDBJ databases">
        <title>Bacillus ochoae sp. nov., Paenibacillus whitsoniae sp. nov., Paenibacillus spiritus sp. nov. Isolated from the Mars Exploration Rover during spacecraft assembly.</title>
        <authorList>
            <person name="Seuylemezian A."/>
            <person name="Vaishampayan P."/>
        </authorList>
    </citation>
    <scope>NUCLEOTIDE SEQUENCE [LARGE SCALE GENOMIC DNA]</scope>
    <source>
        <strain evidence="9 10">MER 54</strain>
    </source>
</reference>
<feature type="transmembrane region" description="Helical" evidence="8">
    <location>
        <begin position="165"/>
        <end position="186"/>
    </location>
</feature>
<dbReference type="EMBL" id="RXHU01000015">
    <property type="protein sequence ID" value="RTE10903.1"/>
    <property type="molecule type" value="Genomic_DNA"/>
</dbReference>
<comment type="similarity">
    <text evidence="2">Belongs to the amino acid-polyamine-organocation (APC) superfamily. Spore germination protein (SGP) (TC 2.A.3.9) family.</text>
</comment>
<dbReference type="PANTHER" id="PTHR34975">
    <property type="entry name" value="SPORE GERMINATION PROTEIN A2"/>
    <property type="match status" value="1"/>
</dbReference>
<evidence type="ECO:0000256" key="4">
    <source>
        <dbReference type="ARBA" id="ARBA00022544"/>
    </source>
</evidence>
<dbReference type="GO" id="GO:0009847">
    <property type="term" value="P:spore germination"/>
    <property type="evidence" value="ECO:0007669"/>
    <property type="project" value="InterPro"/>
</dbReference>
<evidence type="ECO:0000256" key="1">
    <source>
        <dbReference type="ARBA" id="ARBA00004141"/>
    </source>
</evidence>
<dbReference type="PANTHER" id="PTHR34975:SF2">
    <property type="entry name" value="SPORE GERMINATION PROTEIN A2"/>
    <property type="match status" value="1"/>
</dbReference>
<dbReference type="InterPro" id="IPR004761">
    <property type="entry name" value="Spore_GerAB"/>
</dbReference>
<organism evidence="9 10">
    <name type="scientific">Paenibacillus whitsoniae</name>
    <dbReference type="NCBI Taxonomy" id="2496558"/>
    <lineage>
        <taxon>Bacteria</taxon>
        <taxon>Bacillati</taxon>
        <taxon>Bacillota</taxon>
        <taxon>Bacilli</taxon>
        <taxon>Bacillales</taxon>
        <taxon>Paenibacillaceae</taxon>
        <taxon>Paenibacillus</taxon>
    </lineage>
</organism>
<dbReference type="Pfam" id="PF03845">
    <property type="entry name" value="Spore_permease"/>
    <property type="match status" value="1"/>
</dbReference>